<dbReference type="PROSITE" id="PS50294">
    <property type="entry name" value="WD_REPEATS_REGION"/>
    <property type="match status" value="1"/>
</dbReference>
<dbReference type="PROSITE" id="PS50897">
    <property type="entry name" value="CTLH"/>
    <property type="match status" value="1"/>
</dbReference>
<comment type="similarity">
    <text evidence="3">Belongs to the WD repeat SMU1 family.</text>
</comment>
<dbReference type="InterPro" id="IPR006595">
    <property type="entry name" value="CTLH_C"/>
</dbReference>
<dbReference type="SMART" id="SM00320">
    <property type="entry name" value="WD40"/>
    <property type="match status" value="4"/>
</dbReference>
<dbReference type="SUPFAM" id="SSF50978">
    <property type="entry name" value="WD40 repeat-like"/>
    <property type="match status" value="1"/>
</dbReference>
<sequence>MEDLFLQFLHKTLFSVENDQAKIQAFDSIKSAYELRNQYLASPSSALLAQLEKFTDFESTHEHGPLSHEVEHSDIIKIILQYLQDTQLSKSFKTLEEESHIYWSGIDSIEDLQSEIKEGSWDHVLEKLSNYKLEQEMLFYLYETIFLELIQKQEWDNALGILNSQVLRKLKDKDPERFMRLEKLAGSRHEVNDIYAGSFGMAERKIFLAGKIEEYLEEVPKQRLLTIISQALKYMKIQKQLPAANEYDLLKGKARESKKSEEFVKYFDRYLETEEDSKINCFSYTPDGNCLITGSNDGFIEVWDPYTGKLKTSLLYQQVEEFMVHEESILSLACLNDYIAAGDSSGDINIWKIATGQCSIKFPSIHKSGVISLAWSEDSSKVVAGSPQGVIKILGLKAQTLLGEYHMHSSYVNCLQIKGNKLFSAGGDGTVVIYDLKRFTWISTLNIIQTGNHQIIYIKVMNFNEIFVVCAQGNAGIYSYEGEAIKSFETGLEVLSGDVSSLGKFVYIANQGKVNIFNLQGEFLHNLDVKGLAIAKISIQPNRDSLSILDDYGKIQLWTA</sequence>
<dbReference type="EMBL" id="CAJZBQ010000052">
    <property type="protein sequence ID" value="CAG9330777.1"/>
    <property type="molecule type" value="Genomic_DNA"/>
</dbReference>
<dbReference type="InterPro" id="IPR036322">
    <property type="entry name" value="WD40_repeat_dom_sf"/>
</dbReference>
<name>A0AAU9K1N1_9CILI</name>
<organism evidence="6 7">
    <name type="scientific">Blepharisma stoltei</name>
    <dbReference type="NCBI Taxonomy" id="1481888"/>
    <lineage>
        <taxon>Eukaryota</taxon>
        <taxon>Sar</taxon>
        <taxon>Alveolata</taxon>
        <taxon>Ciliophora</taxon>
        <taxon>Postciliodesmatophora</taxon>
        <taxon>Heterotrichea</taxon>
        <taxon>Heterotrichida</taxon>
        <taxon>Blepharismidae</taxon>
        <taxon>Blepharisma</taxon>
    </lineage>
</organism>
<evidence type="ECO:0000313" key="7">
    <source>
        <dbReference type="Proteomes" id="UP001162131"/>
    </source>
</evidence>
<evidence type="ECO:0000256" key="3">
    <source>
        <dbReference type="ARBA" id="ARBA00025801"/>
    </source>
</evidence>
<evidence type="ECO:0000256" key="2">
    <source>
        <dbReference type="ARBA" id="ARBA00023187"/>
    </source>
</evidence>
<accession>A0AAU9K1N1</accession>
<evidence type="ECO:0000256" key="4">
    <source>
        <dbReference type="PROSITE-ProRule" id="PRU00221"/>
    </source>
</evidence>
<dbReference type="PROSITE" id="PS50082">
    <property type="entry name" value="WD_REPEATS_2"/>
    <property type="match status" value="1"/>
</dbReference>
<keyword evidence="1" id="KW-0507">mRNA processing</keyword>
<proteinExistence type="inferred from homology"/>
<feature type="domain" description="CTLH" evidence="5">
    <location>
        <begin position="105"/>
        <end position="157"/>
    </location>
</feature>
<keyword evidence="4" id="KW-0853">WD repeat</keyword>
<keyword evidence="7" id="KW-1185">Reference proteome</keyword>
<keyword evidence="2" id="KW-0508">mRNA splicing</keyword>
<dbReference type="InterPro" id="IPR006594">
    <property type="entry name" value="LisH"/>
</dbReference>
<dbReference type="PROSITE" id="PS50896">
    <property type="entry name" value="LISH"/>
    <property type="match status" value="1"/>
</dbReference>
<dbReference type="PANTHER" id="PTHR22848">
    <property type="entry name" value="WD40 REPEAT PROTEIN"/>
    <property type="match status" value="1"/>
</dbReference>
<dbReference type="Gene3D" id="2.130.10.10">
    <property type="entry name" value="YVTN repeat-like/Quinoprotein amine dehydrogenase"/>
    <property type="match status" value="2"/>
</dbReference>
<dbReference type="InterPro" id="IPR045184">
    <property type="entry name" value="SMU1"/>
</dbReference>
<dbReference type="Pfam" id="PF00400">
    <property type="entry name" value="WD40"/>
    <property type="match status" value="3"/>
</dbReference>
<dbReference type="GO" id="GO:0000398">
    <property type="term" value="P:mRNA splicing, via spliceosome"/>
    <property type="evidence" value="ECO:0007669"/>
    <property type="project" value="InterPro"/>
</dbReference>
<feature type="repeat" description="WD" evidence="4">
    <location>
        <begin position="272"/>
        <end position="313"/>
    </location>
</feature>
<dbReference type="InterPro" id="IPR001680">
    <property type="entry name" value="WD40_rpt"/>
</dbReference>
<evidence type="ECO:0000313" key="6">
    <source>
        <dbReference type="EMBL" id="CAG9330777.1"/>
    </source>
</evidence>
<evidence type="ECO:0000256" key="1">
    <source>
        <dbReference type="ARBA" id="ARBA00022664"/>
    </source>
</evidence>
<comment type="caution">
    <text evidence="6">The sequence shown here is derived from an EMBL/GenBank/DDBJ whole genome shotgun (WGS) entry which is preliminary data.</text>
</comment>
<reference evidence="6" key="1">
    <citation type="submission" date="2021-09" db="EMBL/GenBank/DDBJ databases">
        <authorList>
            <consortium name="AG Swart"/>
            <person name="Singh M."/>
            <person name="Singh A."/>
            <person name="Seah K."/>
            <person name="Emmerich C."/>
        </authorList>
    </citation>
    <scope>NUCLEOTIDE SEQUENCE</scope>
    <source>
        <strain evidence="6">ATCC30299</strain>
    </source>
</reference>
<dbReference type="InterPro" id="IPR015943">
    <property type="entry name" value="WD40/YVTN_repeat-like_dom_sf"/>
</dbReference>
<dbReference type="Proteomes" id="UP001162131">
    <property type="component" value="Unassembled WGS sequence"/>
</dbReference>
<protein>
    <recommendedName>
        <fullName evidence="5">CTLH domain-containing protein</fullName>
    </recommendedName>
</protein>
<evidence type="ECO:0000259" key="5">
    <source>
        <dbReference type="PROSITE" id="PS50897"/>
    </source>
</evidence>
<gene>
    <name evidence="6" type="ORF">BSTOLATCC_MIC52191</name>
</gene>
<dbReference type="AlphaFoldDB" id="A0AAU9K1N1"/>